<dbReference type="InterPro" id="IPR011045">
    <property type="entry name" value="N2O_reductase_N"/>
</dbReference>
<keyword evidence="1" id="KW-0732">Signal</keyword>
<reference evidence="2 3" key="1">
    <citation type="submission" date="2018-04" db="EMBL/GenBank/DDBJ databases">
        <title>Genomic Encyclopedia of Type Strains, Phase III (KMG-III): the genomes of soil and plant-associated and newly described type strains.</title>
        <authorList>
            <person name="Whitman W."/>
        </authorList>
    </citation>
    <scope>NUCLEOTIDE SEQUENCE [LARGE SCALE GENOMIC DNA]</scope>
    <source>
        <strain evidence="2 3">MA101b</strain>
    </source>
</reference>
<dbReference type="SUPFAM" id="SSF50974">
    <property type="entry name" value="Nitrous oxide reductase, N-terminal domain"/>
    <property type="match status" value="1"/>
</dbReference>
<name>A0A2T5GFZ8_9SPHN</name>
<proteinExistence type="predicted"/>
<feature type="signal peptide" evidence="1">
    <location>
        <begin position="1"/>
        <end position="22"/>
    </location>
</feature>
<dbReference type="RefSeq" id="WP_107960092.1">
    <property type="nucleotide sequence ID" value="NZ_QAOG01000010.1"/>
</dbReference>
<keyword evidence="3" id="KW-1185">Reference proteome</keyword>
<dbReference type="InterPro" id="IPR015943">
    <property type="entry name" value="WD40/YVTN_repeat-like_dom_sf"/>
</dbReference>
<evidence type="ECO:0000313" key="2">
    <source>
        <dbReference type="EMBL" id="PTQ58252.1"/>
    </source>
</evidence>
<gene>
    <name evidence="2" type="ORF">C8J26_4022</name>
</gene>
<dbReference type="Gene3D" id="2.130.10.10">
    <property type="entry name" value="YVTN repeat-like/Quinoprotein amine dehydrogenase"/>
    <property type="match status" value="2"/>
</dbReference>
<keyword evidence="2" id="KW-0238">DNA-binding</keyword>
<dbReference type="EMBL" id="QAOG01000010">
    <property type="protein sequence ID" value="PTQ58252.1"/>
    <property type="molecule type" value="Genomic_DNA"/>
</dbReference>
<dbReference type="PANTHER" id="PTHR47197">
    <property type="entry name" value="PROTEIN NIRF"/>
    <property type="match status" value="1"/>
</dbReference>
<accession>A0A2T5GFZ8</accession>
<comment type="caution">
    <text evidence="2">The sequence shown here is derived from an EMBL/GenBank/DDBJ whole genome shotgun (WGS) entry which is preliminary data.</text>
</comment>
<organism evidence="2 3">
    <name type="scientific">Sphingomonas aurantiaca</name>
    <dbReference type="NCBI Taxonomy" id="185949"/>
    <lineage>
        <taxon>Bacteria</taxon>
        <taxon>Pseudomonadati</taxon>
        <taxon>Pseudomonadota</taxon>
        <taxon>Alphaproteobacteria</taxon>
        <taxon>Sphingomonadales</taxon>
        <taxon>Sphingomonadaceae</taxon>
        <taxon>Sphingomonas</taxon>
    </lineage>
</organism>
<feature type="chain" id="PRO_5015598650" evidence="1">
    <location>
        <begin position="23"/>
        <end position="389"/>
    </location>
</feature>
<dbReference type="InterPro" id="IPR051200">
    <property type="entry name" value="Host-pathogen_enzymatic-act"/>
</dbReference>
<sequence length="389" mass="40342">MKAAIVLVAAMLASVAPVPAIAQAYWAAPAADDFPCDIKAVQAPWSKADIDLSHHDRIYVSDPTSTKIVVIDPAAGNELGRIDLTKSAIAEPSFSSPKVQHLAATRDGRTLAVSALAQHSVTLVDLATNTERGRTVFQTSPTAVAFTPNGHELWVSLGDEHAIAVVDPKTAREITRVPASGGAGATILSPNGRYAFVSLTERPSILVVDVEHRRVVGHVASNGAGEGAIAVSPDGKQIWATRRESGTTTVFAAKPPFAVREVINTGPATGAVNFAQRADDSFAYVSIGGDQPAIKVYRTDSLEAVTTIPLQAAPTAVWPSGDGTRIYASLAGTNKVAGIDTLTYTTASTIPISTDAQSLIYVPGAVRSGKGLANLVPSGRDAALAVAAR</sequence>
<dbReference type="PANTHER" id="PTHR47197:SF3">
    <property type="entry name" value="DIHYDRO-HEME D1 DEHYDROGENASE"/>
    <property type="match status" value="1"/>
</dbReference>
<dbReference type="Proteomes" id="UP000244189">
    <property type="component" value="Unassembled WGS sequence"/>
</dbReference>
<dbReference type="AlphaFoldDB" id="A0A2T5GFZ8"/>
<dbReference type="GO" id="GO:0003677">
    <property type="term" value="F:DNA binding"/>
    <property type="evidence" value="ECO:0007669"/>
    <property type="project" value="UniProtKB-KW"/>
</dbReference>
<evidence type="ECO:0000256" key="1">
    <source>
        <dbReference type="SAM" id="SignalP"/>
    </source>
</evidence>
<evidence type="ECO:0000313" key="3">
    <source>
        <dbReference type="Proteomes" id="UP000244189"/>
    </source>
</evidence>
<protein>
    <submittedName>
        <fullName evidence="2">DNA-binding beta-propeller fold protein YncE</fullName>
    </submittedName>
</protein>